<organism evidence="7 8">
    <name type="scientific">Salinimicrobium marinum</name>
    <dbReference type="NCBI Taxonomy" id="680283"/>
    <lineage>
        <taxon>Bacteria</taxon>
        <taxon>Pseudomonadati</taxon>
        <taxon>Bacteroidota</taxon>
        <taxon>Flavobacteriia</taxon>
        <taxon>Flavobacteriales</taxon>
        <taxon>Flavobacteriaceae</taxon>
        <taxon>Salinimicrobium</taxon>
    </lineage>
</organism>
<accession>A0A918SHX1</accession>
<reference evidence="7" key="2">
    <citation type="submission" date="2020-09" db="EMBL/GenBank/DDBJ databases">
        <authorList>
            <person name="Sun Q."/>
            <person name="Kim S."/>
        </authorList>
    </citation>
    <scope>NUCLEOTIDE SEQUENCE</scope>
    <source>
        <strain evidence="7">KCTC 12719</strain>
    </source>
</reference>
<name>A0A918SHX1_9FLAO</name>
<comment type="subcellular location">
    <subcellularLocation>
        <location evidence="1">Membrane</location>
    </subcellularLocation>
</comment>
<evidence type="ECO:0000256" key="1">
    <source>
        <dbReference type="ARBA" id="ARBA00004370"/>
    </source>
</evidence>
<feature type="transmembrane region" description="Helical" evidence="5">
    <location>
        <begin position="16"/>
        <end position="44"/>
    </location>
</feature>
<dbReference type="GO" id="GO:0016491">
    <property type="term" value="F:oxidoreductase activity"/>
    <property type="evidence" value="ECO:0007669"/>
    <property type="project" value="InterPro"/>
</dbReference>
<feature type="transmembrane region" description="Helical" evidence="5">
    <location>
        <begin position="105"/>
        <end position="126"/>
    </location>
</feature>
<dbReference type="GO" id="GO:0016020">
    <property type="term" value="C:membrane"/>
    <property type="evidence" value="ECO:0007669"/>
    <property type="project" value="UniProtKB-SubCell"/>
</dbReference>
<evidence type="ECO:0000256" key="2">
    <source>
        <dbReference type="ARBA" id="ARBA00022692"/>
    </source>
</evidence>
<keyword evidence="2 5" id="KW-0812">Transmembrane</keyword>
<dbReference type="RefSeq" id="WP_229793772.1">
    <property type="nucleotide sequence ID" value="NZ_BMXB01000013.1"/>
</dbReference>
<proteinExistence type="predicted"/>
<dbReference type="PANTHER" id="PTHR11863">
    <property type="entry name" value="STEROL DESATURASE"/>
    <property type="match status" value="1"/>
</dbReference>
<sequence length="267" mass="31725">MIENVLNPDASTPSAFLIYIVIFFIAILFRYFVAAGIFYYYYYVWNSAKFSERRLSKRKLRKDQLKKEIVWSTKSSAIFALVGAGTYWLWQQGFTAVYLDVAEFGYWYLPLSLVIILLIHETYYYWIHRWMHNPKIFRIVHKVHHDSFTPTPWTAFSFHPWESLIEALILPLILLVIPVNVYVLGLYLLLMTVSSVVNHLDIEIYPVAFQKSWFGKQFIGATHHHYHHSEYVTNFGLYFTFWDRWMGTESTKMEPDIKYTSKKPVAE</sequence>
<evidence type="ECO:0000259" key="6">
    <source>
        <dbReference type="Pfam" id="PF04116"/>
    </source>
</evidence>
<evidence type="ECO:0000256" key="5">
    <source>
        <dbReference type="SAM" id="Phobius"/>
    </source>
</evidence>
<dbReference type="GO" id="GO:0005506">
    <property type="term" value="F:iron ion binding"/>
    <property type="evidence" value="ECO:0007669"/>
    <property type="project" value="InterPro"/>
</dbReference>
<keyword evidence="4 5" id="KW-0472">Membrane</keyword>
<reference evidence="7" key="1">
    <citation type="journal article" date="2014" name="Int. J. Syst. Evol. Microbiol.">
        <title>Complete genome sequence of Corynebacterium casei LMG S-19264T (=DSM 44701T), isolated from a smear-ripened cheese.</title>
        <authorList>
            <consortium name="US DOE Joint Genome Institute (JGI-PGF)"/>
            <person name="Walter F."/>
            <person name="Albersmeier A."/>
            <person name="Kalinowski J."/>
            <person name="Ruckert C."/>
        </authorList>
    </citation>
    <scope>NUCLEOTIDE SEQUENCE</scope>
    <source>
        <strain evidence="7">KCTC 12719</strain>
    </source>
</reference>
<dbReference type="InterPro" id="IPR006694">
    <property type="entry name" value="Fatty_acid_hydroxylase"/>
</dbReference>
<evidence type="ECO:0000313" key="8">
    <source>
        <dbReference type="Proteomes" id="UP000610456"/>
    </source>
</evidence>
<dbReference type="GO" id="GO:0008610">
    <property type="term" value="P:lipid biosynthetic process"/>
    <property type="evidence" value="ECO:0007669"/>
    <property type="project" value="InterPro"/>
</dbReference>
<evidence type="ECO:0000256" key="4">
    <source>
        <dbReference type="ARBA" id="ARBA00023136"/>
    </source>
</evidence>
<dbReference type="EMBL" id="BMXB01000013">
    <property type="protein sequence ID" value="GHA44832.1"/>
    <property type="molecule type" value="Genomic_DNA"/>
</dbReference>
<dbReference type="Pfam" id="PF04116">
    <property type="entry name" value="FA_hydroxylase"/>
    <property type="match status" value="1"/>
</dbReference>
<evidence type="ECO:0000313" key="7">
    <source>
        <dbReference type="EMBL" id="GHA44832.1"/>
    </source>
</evidence>
<keyword evidence="3 5" id="KW-1133">Transmembrane helix</keyword>
<feature type="domain" description="Fatty acid hydroxylase" evidence="6">
    <location>
        <begin position="114"/>
        <end position="248"/>
    </location>
</feature>
<comment type="caution">
    <text evidence="7">The sequence shown here is derived from an EMBL/GenBank/DDBJ whole genome shotgun (WGS) entry which is preliminary data.</text>
</comment>
<evidence type="ECO:0000256" key="3">
    <source>
        <dbReference type="ARBA" id="ARBA00022989"/>
    </source>
</evidence>
<feature type="transmembrane region" description="Helical" evidence="5">
    <location>
        <begin position="69"/>
        <end position="90"/>
    </location>
</feature>
<dbReference type="AlphaFoldDB" id="A0A918SHX1"/>
<dbReference type="InterPro" id="IPR050307">
    <property type="entry name" value="Sterol_Desaturase_Related"/>
</dbReference>
<protein>
    <submittedName>
        <fullName evidence="7">Sterol desaturase</fullName>
    </submittedName>
</protein>
<gene>
    <name evidence="7" type="ORF">GCM10007103_27480</name>
</gene>
<dbReference type="Proteomes" id="UP000610456">
    <property type="component" value="Unassembled WGS sequence"/>
</dbReference>
<keyword evidence="8" id="KW-1185">Reference proteome</keyword>
<feature type="transmembrane region" description="Helical" evidence="5">
    <location>
        <begin position="167"/>
        <end position="190"/>
    </location>
</feature>